<dbReference type="Gene3D" id="3.40.50.150">
    <property type="entry name" value="Vaccinia Virus protein VP39"/>
    <property type="match status" value="1"/>
</dbReference>
<accession>A0A1A9HX65</accession>
<gene>
    <name evidence="6" type="ORF">Cs308_0512</name>
</gene>
<evidence type="ECO:0000256" key="1">
    <source>
        <dbReference type="ARBA" id="ARBA00022603"/>
    </source>
</evidence>
<comment type="similarity">
    <text evidence="4">Belongs to the class I-like SAM-binding methyltransferase superfamily. RNA M5U methyltransferase family.</text>
</comment>
<evidence type="ECO:0000256" key="5">
    <source>
        <dbReference type="PROSITE-ProRule" id="PRU10015"/>
    </source>
</evidence>
<dbReference type="STRING" id="1806891.Cs308_0512"/>
<keyword evidence="2 4" id="KW-0808">Transferase</keyword>
<dbReference type="InterPro" id="IPR029063">
    <property type="entry name" value="SAM-dependent_MTases_sf"/>
</dbReference>
<organism evidence="6 7">
    <name type="scientific">Candidatus Chlamydia sanziniae</name>
    <dbReference type="NCBI Taxonomy" id="1806891"/>
    <lineage>
        <taxon>Bacteria</taxon>
        <taxon>Pseudomonadati</taxon>
        <taxon>Chlamydiota</taxon>
        <taxon>Chlamydiia</taxon>
        <taxon>Chlamydiales</taxon>
        <taxon>Chlamydiaceae</taxon>
        <taxon>Chlamydia/Chlamydophila group</taxon>
        <taxon>Chlamydia</taxon>
    </lineage>
</organism>
<evidence type="ECO:0000256" key="4">
    <source>
        <dbReference type="PROSITE-ProRule" id="PRU01024"/>
    </source>
</evidence>
<dbReference type="Pfam" id="PF05958">
    <property type="entry name" value="tRNA_U5-meth_tr"/>
    <property type="match status" value="1"/>
</dbReference>
<dbReference type="CDD" id="cd02440">
    <property type="entry name" value="AdoMet_MTases"/>
    <property type="match status" value="1"/>
</dbReference>
<dbReference type="PATRIC" id="fig|1806891.3.peg.504"/>
<dbReference type="GO" id="GO:0070475">
    <property type="term" value="P:rRNA base methylation"/>
    <property type="evidence" value="ECO:0007669"/>
    <property type="project" value="TreeGrafter"/>
</dbReference>
<dbReference type="KEGG" id="csaz:Cs308_0512"/>
<dbReference type="OrthoDB" id="9804590at2"/>
<evidence type="ECO:0000313" key="7">
    <source>
        <dbReference type="Proteomes" id="UP000078162"/>
    </source>
</evidence>
<keyword evidence="1 4" id="KW-0489">Methyltransferase</keyword>
<dbReference type="RefSeq" id="WP_066482189.1">
    <property type="nucleotide sequence ID" value="NZ_CP014639.1"/>
</dbReference>
<dbReference type="PANTHER" id="PTHR11061:SF30">
    <property type="entry name" value="TRNA (URACIL(54)-C(5))-METHYLTRANSFERASE"/>
    <property type="match status" value="1"/>
</dbReference>
<feature type="binding site" evidence="4">
    <location>
        <position position="280"/>
    </location>
    <ligand>
        <name>S-adenosyl-L-methionine</name>
        <dbReference type="ChEBI" id="CHEBI:59789"/>
    </ligand>
</feature>
<dbReference type="GO" id="GO:0070041">
    <property type="term" value="F:rRNA (uridine-C5-)-methyltransferase activity"/>
    <property type="evidence" value="ECO:0007669"/>
    <property type="project" value="TreeGrafter"/>
</dbReference>
<dbReference type="EMBL" id="CP014639">
    <property type="protein sequence ID" value="ANH78682.1"/>
    <property type="molecule type" value="Genomic_DNA"/>
</dbReference>
<feature type="binding site" evidence="4">
    <location>
        <position position="328"/>
    </location>
    <ligand>
        <name>S-adenosyl-L-methionine</name>
        <dbReference type="ChEBI" id="CHEBI:59789"/>
    </ligand>
</feature>
<feature type="active site" evidence="5">
    <location>
        <position position="355"/>
    </location>
</feature>
<protein>
    <submittedName>
        <fullName evidence="6">RNA methyltransferase, TrmA family</fullName>
    </submittedName>
</protein>
<dbReference type="InterPro" id="IPR030391">
    <property type="entry name" value="MeTrfase_TrmA_CS"/>
</dbReference>
<dbReference type="PROSITE" id="PS01231">
    <property type="entry name" value="TRMA_2"/>
    <property type="match status" value="1"/>
</dbReference>
<reference evidence="7" key="1">
    <citation type="submission" date="2016-03" db="EMBL/GenBank/DDBJ databases">
        <title>Culture-independent genomics supports pathogen discovery for uncultivable bacteria within the genus Chlamydia.</title>
        <authorList>
            <person name="Taylor-Brown A."/>
            <person name="Bachmann N.L."/>
            <person name="Borel N."/>
            <person name="Polkinghorne A."/>
        </authorList>
    </citation>
    <scope>NUCLEOTIDE SEQUENCE [LARGE SCALE GENOMIC DNA]</scope>
    <source>
        <strain evidence="7">2742-308</strain>
    </source>
</reference>
<dbReference type="PROSITE" id="PS01230">
    <property type="entry name" value="TRMA_1"/>
    <property type="match status" value="1"/>
</dbReference>
<dbReference type="InterPro" id="IPR010280">
    <property type="entry name" value="U5_MeTrfase_fam"/>
</dbReference>
<keyword evidence="3 4" id="KW-0949">S-adenosyl-L-methionine</keyword>
<sequence length="401" mass="45693">MVATKNCIHFDLCGGCSSLQSAYADSLKAKELLLHKLFAFLIPPHSILPVIPCNPPLRGRNKMEFSFFQTQDNKKSLGFISPTKPRQGVSIKECLLIHEDAIEIVKLTRQWWRNYPQLMAYFPPKNTGSLCTLTVRIGNANHELMVILRTSGRQEYAVEPKIIQEWKEILLQAPLNITSIFWEEKQSAPRVPTYYQETLLHGQRFIEQRLSLTSDANSGTFHIGPKSFFQPQYLQAVQIIEVVKNFIDAQGSEILLDLYCGVATIGIMLARYVKKVIGVEIIPDAVESARKNILINQKNGCVEVYLEDVKTFCKKCEQSVPPDIIIMDPPRCGVQNKILKYILRIGAPKLIYISCNPKTQFEECCKLVDNGYEIKKMQPVDQFPHSVHLENIVLLERKKCL</sequence>
<feature type="active site" description="Nucleophile" evidence="4">
    <location>
        <position position="355"/>
    </location>
</feature>
<dbReference type="Gene3D" id="2.40.50.1070">
    <property type="match status" value="1"/>
</dbReference>
<name>A0A1A9HX65_9CHLA</name>
<evidence type="ECO:0000256" key="2">
    <source>
        <dbReference type="ARBA" id="ARBA00022679"/>
    </source>
</evidence>
<evidence type="ECO:0000256" key="3">
    <source>
        <dbReference type="ARBA" id="ARBA00022691"/>
    </source>
</evidence>
<dbReference type="InterPro" id="IPR030390">
    <property type="entry name" value="MeTrfase_TrmA_AS"/>
</dbReference>
<dbReference type="NCBIfam" id="TIGR00479">
    <property type="entry name" value="rumA"/>
    <property type="match status" value="1"/>
</dbReference>
<feature type="binding site" evidence="4">
    <location>
        <position position="259"/>
    </location>
    <ligand>
        <name>S-adenosyl-L-methionine</name>
        <dbReference type="ChEBI" id="CHEBI:59789"/>
    </ligand>
</feature>
<dbReference type="PROSITE" id="PS51687">
    <property type="entry name" value="SAM_MT_RNA_M5U"/>
    <property type="match status" value="1"/>
</dbReference>
<keyword evidence="7" id="KW-1185">Reference proteome</keyword>
<proteinExistence type="inferred from homology"/>
<feature type="binding site" evidence="4">
    <location>
        <position position="230"/>
    </location>
    <ligand>
        <name>S-adenosyl-L-methionine</name>
        <dbReference type="ChEBI" id="CHEBI:59789"/>
    </ligand>
</feature>
<dbReference type="SUPFAM" id="SSF53335">
    <property type="entry name" value="S-adenosyl-L-methionine-dependent methyltransferases"/>
    <property type="match status" value="1"/>
</dbReference>
<dbReference type="PANTHER" id="PTHR11061">
    <property type="entry name" value="RNA M5U METHYLTRANSFERASE"/>
    <property type="match status" value="1"/>
</dbReference>
<dbReference type="AlphaFoldDB" id="A0A1A9HX65"/>
<evidence type="ECO:0000313" key="6">
    <source>
        <dbReference type="EMBL" id="ANH78682.1"/>
    </source>
</evidence>
<dbReference type="Proteomes" id="UP000078162">
    <property type="component" value="Chromosome"/>
</dbReference>